<reference evidence="1" key="1">
    <citation type="journal article" date="2020" name="Stud. Mycol.">
        <title>101 Dothideomycetes genomes: a test case for predicting lifestyles and emergence of pathogens.</title>
        <authorList>
            <person name="Haridas S."/>
            <person name="Albert R."/>
            <person name="Binder M."/>
            <person name="Bloem J."/>
            <person name="Labutti K."/>
            <person name="Salamov A."/>
            <person name="Andreopoulos B."/>
            <person name="Baker S."/>
            <person name="Barry K."/>
            <person name="Bills G."/>
            <person name="Bluhm B."/>
            <person name="Cannon C."/>
            <person name="Castanera R."/>
            <person name="Culley D."/>
            <person name="Daum C."/>
            <person name="Ezra D."/>
            <person name="Gonzalez J."/>
            <person name="Henrissat B."/>
            <person name="Kuo A."/>
            <person name="Liang C."/>
            <person name="Lipzen A."/>
            <person name="Lutzoni F."/>
            <person name="Magnuson J."/>
            <person name="Mondo S."/>
            <person name="Nolan M."/>
            <person name="Ohm R."/>
            <person name="Pangilinan J."/>
            <person name="Park H.-J."/>
            <person name="Ramirez L."/>
            <person name="Alfaro M."/>
            <person name="Sun H."/>
            <person name="Tritt A."/>
            <person name="Yoshinaga Y."/>
            <person name="Zwiers L.-H."/>
            <person name="Turgeon B."/>
            <person name="Goodwin S."/>
            <person name="Spatafora J."/>
            <person name="Crous P."/>
            <person name="Grigoriev I."/>
        </authorList>
    </citation>
    <scope>NUCLEOTIDE SEQUENCE</scope>
    <source>
        <strain evidence="1">CBS 262.69</strain>
    </source>
</reference>
<name>A0A6G1HSC9_9PEZI</name>
<organism evidence="1 2">
    <name type="scientific">Trichodelitschia bisporula</name>
    <dbReference type="NCBI Taxonomy" id="703511"/>
    <lineage>
        <taxon>Eukaryota</taxon>
        <taxon>Fungi</taxon>
        <taxon>Dikarya</taxon>
        <taxon>Ascomycota</taxon>
        <taxon>Pezizomycotina</taxon>
        <taxon>Dothideomycetes</taxon>
        <taxon>Dothideomycetes incertae sedis</taxon>
        <taxon>Phaeotrichales</taxon>
        <taxon>Phaeotrichaceae</taxon>
        <taxon>Trichodelitschia</taxon>
    </lineage>
</organism>
<protein>
    <submittedName>
        <fullName evidence="1">Uncharacterized protein</fullName>
    </submittedName>
</protein>
<gene>
    <name evidence="1" type="ORF">EJ06DRAFT_91965</name>
</gene>
<evidence type="ECO:0000313" key="2">
    <source>
        <dbReference type="Proteomes" id="UP000799640"/>
    </source>
</evidence>
<accession>A0A6G1HSC9</accession>
<dbReference type="EMBL" id="ML996699">
    <property type="protein sequence ID" value="KAF2398811.1"/>
    <property type="molecule type" value="Genomic_DNA"/>
</dbReference>
<dbReference type="Proteomes" id="UP000799640">
    <property type="component" value="Unassembled WGS sequence"/>
</dbReference>
<keyword evidence="2" id="KW-1185">Reference proteome</keyword>
<dbReference type="AlphaFoldDB" id="A0A6G1HSC9"/>
<proteinExistence type="predicted"/>
<evidence type="ECO:0000313" key="1">
    <source>
        <dbReference type="EMBL" id="KAF2398811.1"/>
    </source>
</evidence>
<sequence length="166" mass="17956">MRPAYKGAAYRPITRISPACRIPARGIYPTSTNAHTRGQKRAFQTKGEGIYLNRACCTARLLQNTCNVPRWNACFPEPRARGAGLDSPRLAGTPRFFGQDTADGARMSWPRVGFMRSGYCMGLVGARALARVASRVVERKSACGWRNGLDTAECASALAGELACAV</sequence>